<keyword evidence="2" id="KW-0812">Transmembrane</keyword>
<keyword evidence="5" id="KW-1185">Reference proteome</keyword>
<protein>
    <submittedName>
        <fullName evidence="4">Uncharacterized protein</fullName>
    </submittedName>
</protein>
<name>A0A850PLZ8_9MYCO</name>
<organism evidence="4 5">
    <name type="scientific">Mycolicibacterium hippocampi</name>
    <dbReference type="NCBI Taxonomy" id="659824"/>
    <lineage>
        <taxon>Bacteria</taxon>
        <taxon>Bacillati</taxon>
        <taxon>Actinomycetota</taxon>
        <taxon>Actinomycetes</taxon>
        <taxon>Mycobacteriales</taxon>
        <taxon>Mycobacteriaceae</taxon>
        <taxon>Mycolicibacterium</taxon>
    </lineage>
</organism>
<accession>A0A850PLZ8</accession>
<feature type="transmembrane region" description="Helical" evidence="2">
    <location>
        <begin position="287"/>
        <end position="310"/>
    </location>
</feature>
<evidence type="ECO:0000313" key="4">
    <source>
        <dbReference type="EMBL" id="NVN51362.1"/>
    </source>
</evidence>
<feature type="compositionally biased region" description="Low complexity" evidence="1">
    <location>
        <begin position="224"/>
        <end position="242"/>
    </location>
</feature>
<reference evidence="4 5" key="1">
    <citation type="submission" date="2020-05" db="EMBL/GenBank/DDBJ databases">
        <title>Draft genome sequence of Mycobacterium hippocampi DL, isolated from European seabass, Dicentrarchus labrax, reared in fish farms.</title>
        <authorList>
            <person name="Stathopoulou P."/>
            <person name="Asimakis E."/>
            <person name="Tzokas K."/>
            <person name="Batargias C."/>
            <person name="Tsiamis G."/>
        </authorList>
    </citation>
    <scope>NUCLEOTIDE SEQUENCE [LARGE SCALE GENOMIC DNA]</scope>
    <source>
        <strain evidence="4 5">DL</strain>
    </source>
</reference>
<dbReference type="EMBL" id="JABFYL010000035">
    <property type="protein sequence ID" value="NVN51362.1"/>
    <property type="molecule type" value="Genomic_DNA"/>
</dbReference>
<feature type="signal peptide" evidence="3">
    <location>
        <begin position="1"/>
        <end position="30"/>
    </location>
</feature>
<keyword evidence="2" id="KW-1133">Transmembrane helix</keyword>
<feature type="compositionally biased region" description="Pro residues" evidence="1">
    <location>
        <begin position="158"/>
        <end position="177"/>
    </location>
</feature>
<feature type="compositionally biased region" description="Basic and acidic residues" evidence="1">
    <location>
        <begin position="53"/>
        <end position="122"/>
    </location>
</feature>
<keyword evidence="2" id="KW-0472">Membrane</keyword>
<evidence type="ECO:0000256" key="3">
    <source>
        <dbReference type="SAM" id="SignalP"/>
    </source>
</evidence>
<feature type="region of interest" description="Disordered" evidence="1">
    <location>
        <begin position="29"/>
        <end position="177"/>
    </location>
</feature>
<comment type="caution">
    <text evidence="4">The sequence shown here is derived from an EMBL/GenBank/DDBJ whole genome shotgun (WGS) entry which is preliminary data.</text>
</comment>
<sequence length="329" mass="32730">MGSRARVAAAACVAASGLLFGGVGSAVAVADTGQPTSGDTSDRQTDAAPSADGRPDSRESDGDPSRGEREGDKRDEPGSGDEKEGSGDEAEPAVREDDGTVDPKAEDEPGVPPRDEDGDKEPPPPCCDDGEDDCWPWPWPQPDTDPPQSGGDGGGYPGRPPVGLPFPPIGIPPEIPPPVGEPIEPEIVDTVPGVGVAGTGLSGAPISVPVLVVAPTVLGPGPAGLAAGPTGSGAGSSLPAAPRQGPAEPPRVREPLPATAGGPATLPASSFRVGYGEYLRSAGMAQIAVLAVPGLLGILVLTGAGGFVGYRQAKAGHAVRHSGVGRYMN</sequence>
<dbReference type="AlphaFoldDB" id="A0A850PLZ8"/>
<evidence type="ECO:0000256" key="1">
    <source>
        <dbReference type="SAM" id="MobiDB-lite"/>
    </source>
</evidence>
<feature type="chain" id="PRO_5032463031" evidence="3">
    <location>
        <begin position="31"/>
        <end position="329"/>
    </location>
</feature>
<keyword evidence="3" id="KW-0732">Signal</keyword>
<evidence type="ECO:0000313" key="5">
    <source>
        <dbReference type="Proteomes" id="UP000570517"/>
    </source>
</evidence>
<feature type="region of interest" description="Disordered" evidence="1">
    <location>
        <begin position="224"/>
        <end position="263"/>
    </location>
</feature>
<evidence type="ECO:0000256" key="2">
    <source>
        <dbReference type="SAM" id="Phobius"/>
    </source>
</evidence>
<proteinExistence type="predicted"/>
<dbReference type="Proteomes" id="UP000570517">
    <property type="component" value="Unassembled WGS sequence"/>
</dbReference>
<dbReference type="RefSeq" id="WP_178359690.1">
    <property type="nucleotide sequence ID" value="NZ_JABFYL010000035.1"/>
</dbReference>
<gene>
    <name evidence="4" type="ORF">HLY00_1105</name>
</gene>